<protein>
    <submittedName>
        <fullName evidence="1">Uncharacterized protein</fullName>
    </submittedName>
</protein>
<proteinExistence type="predicted"/>
<sequence length="149" mass="17297">MEALGVILREELFVGKLPFQLLTSVLDMALGLYSSYKRSSMPQENHRHSQLNGLDTGERVLLQLMLILQQLPRKIFCKRMVLLFSILLMVGQTLDSTMEQILVKMRLIDYKADITSYDYDAPIRESEDVNNAKFNGENVVFRLSFMHFY</sequence>
<dbReference type="Gene3D" id="2.60.120.260">
    <property type="entry name" value="Galactose-binding domain-like"/>
    <property type="match status" value="1"/>
</dbReference>
<reference evidence="1" key="1">
    <citation type="submission" date="2023-10" db="EMBL/GenBank/DDBJ databases">
        <title>Chromosome-level genome of the transformable northern wattle, Acacia crassicarpa.</title>
        <authorList>
            <person name="Massaro I."/>
            <person name="Sinha N.R."/>
            <person name="Poethig S."/>
            <person name="Leichty A.R."/>
        </authorList>
    </citation>
    <scope>NUCLEOTIDE SEQUENCE</scope>
    <source>
        <strain evidence="1">Acra3RX</strain>
        <tissue evidence="1">Leaf</tissue>
    </source>
</reference>
<evidence type="ECO:0000313" key="2">
    <source>
        <dbReference type="Proteomes" id="UP001293593"/>
    </source>
</evidence>
<dbReference type="AlphaFoldDB" id="A0AAE1MKY1"/>
<evidence type="ECO:0000313" key="1">
    <source>
        <dbReference type="EMBL" id="KAK4269229.1"/>
    </source>
</evidence>
<comment type="caution">
    <text evidence="1">The sequence shown here is derived from an EMBL/GenBank/DDBJ whole genome shotgun (WGS) entry which is preliminary data.</text>
</comment>
<accession>A0AAE1MKY1</accession>
<keyword evidence="2" id="KW-1185">Reference proteome</keyword>
<organism evidence="1 2">
    <name type="scientific">Acacia crassicarpa</name>
    <name type="common">northern wattle</name>
    <dbReference type="NCBI Taxonomy" id="499986"/>
    <lineage>
        <taxon>Eukaryota</taxon>
        <taxon>Viridiplantae</taxon>
        <taxon>Streptophyta</taxon>
        <taxon>Embryophyta</taxon>
        <taxon>Tracheophyta</taxon>
        <taxon>Spermatophyta</taxon>
        <taxon>Magnoliopsida</taxon>
        <taxon>eudicotyledons</taxon>
        <taxon>Gunneridae</taxon>
        <taxon>Pentapetalae</taxon>
        <taxon>rosids</taxon>
        <taxon>fabids</taxon>
        <taxon>Fabales</taxon>
        <taxon>Fabaceae</taxon>
        <taxon>Caesalpinioideae</taxon>
        <taxon>mimosoid clade</taxon>
        <taxon>Acacieae</taxon>
        <taxon>Acacia</taxon>
    </lineage>
</organism>
<gene>
    <name evidence="1" type="ORF">QN277_022415</name>
</gene>
<name>A0AAE1MKY1_9FABA</name>
<dbReference type="Proteomes" id="UP001293593">
    <property type="component" value="Unassembled WGS sequence"/>
</dbReference>
<dbReference type="EMBL" id="JAWXYG010000006">
    <property type="protein sequence ID" value="KAK4269229.1"/>
    <property type="molecule type" value="Genomic_DNA"/>
</dbReference>